<protein>
    <submittedName>
        <fullName evidence="2">Uncharacterized protein</fullName>
    </submittedName>
</protein>
<proteinExistence type="predicted"/>
<keyword evidence="1" id="KW-0472">Membrane</keyword>
<reference evidence="2" key="1">
    <citation type="journal article" date="2007" name="Science">
        <title>Candidatus Chloracidobacterium thermophilum: an aerobic phototrophic Acidobacterium.</title>
        <authorList>
            <person name="Bryant D.A."/>
            <person name="Costas A.M."/>
            <person name="Maresca J.A."/>
            <person name="Chew A.G."/>
            <person name="Klatt C.G."/>
            <person name="Bateson M.M."/>
            <person name="Tallon L.J."/>
            <person name="Hostetler J."/>
            <person name="Nelson W.C."/>
            <person name="Heidelberg J.F."/>
            <person name="Ward D.M."/>
        </authorList>
    </citation>
    <scope>NUCLEOTIDE SEQUENCE</scope>
</reference>
<evidence type="ECO:0000313" key="2">
    <source>
        <dbReference type="EMBL" id="ABV27421.1"/>
    </source>
</evidence>
<gene>
    <name evidence="2" type="ORF">YS_M60-F11.222</name>
</gene>
<dbReference type="AlphaFoldDB" id="A8DJX9"/>
<feature type="transmembrane region" description="Helical" evidence="1">
    <location>
        <begin position="15"/>
        <end position="40"/>
    </location>
</feature>
<keyword evidence="1" id="KW-1133">Transmembrane helix</keyword>
<dbReference type="EMBL" id="EF531339">
    <property type="protein sequence ID" value="ABV27421.1"/>
    <property type="molecule type" value="Genomic_DNA"/>
</dbReference>
<evidence type="ECO:0000256" key="1">
    <source>
        <dbReference type="SAM" id="Phobius"/>
    </source>
</evidence>
<accession>A8DJX9</accession>
<name>A8DJX9_9BACT</name>
<keyword evidence="1" id="KW-0812">Transmembrane</keyword>
<sequence>MSRVTRVVLPERQSVFAYTAFTFYGMLFQAFRLTLCFVTFRLTPEVPPRPQLPK</sequence>
<organism evidence="2">
    <name type="scientific">Chloracidobacterium thermophilum</name>
    <dbReference type="NCBI Taxonomy" id="458033"/>
    <lineage>
        <taxon>Bacteria</taxon>
        <taxon>Pseudomonadati</taxon>
        <taxon>Acidobacteriota</taxon>
        <taxon>Terriglobia</taxon>
        <taxon>Terriglobales</taxon>
        <taxon>Acidobacteriaceae</taxon>
        <taxon>Chloracidobacterium</taxon>
    </lineage>
</organism>